<dbReference type="SUPFAM" id="SSF88659">
    <property type="entry name" value="Sigma3 and sigma4 domains of RNA polymerase sigma factors"/>
    <property type="match status" value="1"/>
</dbReference>
<gene>
    <name evidence="7" type="ordered locus">KQS_04340</name>
</gene>
<dbReference type="Gene3D" id="1.10.10.10">
    <property type="entry name" value="Winged helix-like DNA-binding domain superfamily/Winged helix DNA-binding domain"/>
    <property type="match status" value="1"/>
</dbReference>
<protein>
    <submittedName>
        <fullName evidence="7">RNA polymerase ECF-type sigma factor</fullName>
    </submittedName>
</protein>
<dbReference type="eggNOG" id="COG1595">
    <property type="taxonomic scope" value="Bacteria"/>
</dbReference>
<keyword evidence="4" id="KW-0804">Transcription</keyword>
<dbReference type="PANTHER" id="PTHR43133">
    <property type="entry name" value="RNA POLYMERASE ECF-TYPE SIGMA FACTO"/>
    <property type="match status" value="1"/>
</dbReference>
<dbReference type="InterPro" id="IPR007627">
    <property type="entry name" value="RNA_pol_sigma70_r2"/>
</dbReference>
<dbReference type="KEGG" id="fin:KQS_04340"/>
<evidence type="ECO:0000313" key="8">
    <source>
        <dbReference type="Proteomes" id="UP000007599"/>
    </source>
</evidence>
<evidence type="ECO:0000313" key="7">
    <source>
        <dbReference type="EMBL" id="CCG52848.1"/>
    </source>
</evidence>
<evidence type="ECO:0000256" key="4">
    <source>
        <dbReference type="ARBA" id="ARBA00023163"/>
    </source>
</evidence>
<dbReference type="PANTHER" id="PTHR43133:SF46">
    <property type="entry name" value="RNA POLYMERASE SIGMA-70 FACTOR ECF SUBFAMILY"/>
    <property type="match status" value="1"/>
</dbReference>
<evidence type="ECO:0000256" key="2">
    <source>
        <dbReference type="ARBA" id="ARBA00023015"/>
    </source>
</evidence>
<dbReference type="Pfam" id="PF04542">
    <property type="entry name" value="Sigma70_r2"/>
    <property type="match status" value="1"/>
</dbReference>
<evidence type="ECO:0000256" key="3">
    <source>
        <dbReference type="ARBA" id="ARBA00023082"/>
    </source>
</evidence>
<name>H8XU65_FLAIG</name>
<dbReference type="InterPro" id="IPR013249">
    <property type="entry name" value="RNA_pol_sigma70_r4_t2"/>
</dbReference>
<dbReference type="OrthoDB" id="1056775at2"/>
<accession>H8XU65</accession>
<dbReference type="InterPro" id="IPR013324">
    <property type="entry name" value="RNA_pol_sigma_r3/r4-like"/>
</dbReference>
<reference evidence="8" key="2">
    <citation type="submission" date="2012-03" db="EMBL/GenBank/DDBJ databases">
        <title>Complete genome sequence of Flavobacterium indicum GPTSA100-9T, isolated from warm spring water.</title>
        <authorList>
            <person name="Barbier P."/>
            <person name="Houel A."/>
            <person name="Loux V."/>
            <person name="Poulain J."/>
            <person name="Bernardet J.-F."/>
            <person name="Touchon M."/>
            <person name="Duchaud E."/>
        </authorList>
    </citation>
    <scope>NUCLEOTIDE SEQUENCE [LARGE SCALE GENOMIC DNA]</scope>
    <source>
        <strain evidence="8">DSM 17447 / CIP 109464 / GPTSA100-9</strain>
    </source>
</reference>
<dbReference type="InterPro" id="IPR014284">
    <property type="entry name" value="RNA_pol_sigma-70_dom"/>
</dbReference>
<keyword evidence="3" id="KW-0731">Sigma factor</keyword>
<dbReference type="PATRIC" id="fig|1094466.5.peg.852"/>
<dbReference type="SUPFAM" id="SSF88946">
    <property type="entry name" value="Sigma2 domain of RNA polymerase sigma factors"/>
    <property type="match status" value="1"/>
</dbReference>
<dbReference type="InterPro" id="IPR039425">
    <property type="entry name" value="RNA_pol_sigma-70-like"/>
</dbReference>
<keyword evidence="8" id="KW-1185">Reference proteome</keyword>
<dbReference type="EMBL" id="HE774682">
    <property type="protein sequence ID" value="CCG52848.1"/>
    <property type="molecule type" value="Genomic_DNA"/>
</dbReference>
<dbReference type="RefSeq" id="WP_014387990.1">
    <property type="nucleotide sequence ID" value="NC_017025.1"/>
</dbReference>
<dbReference type="InterPro" id="IPR036388">
    <property type="entry name" value="WH-like_DNA-bd_sf"/>
</dbReference>
<proteinExistence type="inferred from homology"/>
<feature type="domain" description="RNA polymerase sigma factor 70 region 4 type 2" evidence="6">
    <location>
        <begin position="113"/>
        <end position="165"/>
    </location>
</feature>
<dbReference type="Pfam" id="PF08281">
    <property type="entry name" value="Sigma70_r4_2"/>
    <property type="match status" value="1"/>
</dbReference>
<evidence type="ECO:0000259" key="6">
    <source>
        <dbReference type="Pfam" id="PF08281"/>
    </source>
</evidence>
<reference evidence="7 8" key="1">
    <citation type="journal article" date="2012" name="J. Bacteriol.">
        <title>Complete Genome Sequence of Flavobacterium indicum GPSTA100-9T, Isolated from Warm Spring Water.</title>
        <authorList>
            <person name="Barbier P."/>
            <person name="Houel A."/>
            <person name="Loux V."/>
            <person name="Poulain J."/>
            <person name="Bernardet J.F."/>
            <person name="Touchon M."/>
            <person name="Duchaud E."/>
        </authorList>
    </citation>
    <scope>NUCLEOTIDE SEQUENCE [LARGE SCALE GENOMIC DNA]</scope>
    <source>
        <strain evidence="8">DSM 17447 / CIP 109464 / GPTSA100-9</strain>
    </source>
</reference>
<evidence type="ECO:0000256" key="1">
    <source>
        <dbReference type="ARBA" id="ARBA00010641"/>
    </source>
</evidence>
<dbReference type="GO" id="GO:0003677">
    <property type="term" value="F:DNA binding"/>
    <property type="evidence" value="ECO:0007669"/>
    <property type="project" value="InterPro"/>
</dbReference>
<sequence length="181" mass="21094">MIDKQLIQACKKQQRDAQRQVYELLVKKLYFTCSRYLKKEEEIEEAMADAFFTIFTKIEQLKEENAFEGWAKKIAVNQCLMQLKKKVNFNLYLEDVAFQAQPLTEEMADLEEEDLLNLLNYLPDGCKTVFSLFVIEGFGHKEIAEQLNISEGTSKSQLNVAKTKLKELVNKLYYQRANTSN</sequence>
<feature type="domain" description="RNA polymerase sigma-70 region 2" evidence="5">
    <location>
        <begin position="22"/>
        <end position="86"/>
    </location>
</feature>
<organism evidence="7 8">
    <name type="scientific">Flavobacterium indicum (strain DSM 17447 / CIP 109464 / GPTSA100-9)</name>
    <dbReference type="NCBI Taxonomy" id="1094466"/>
    <lineage>
        <taxon>Bacteria</taxon>
        <taxon>Pseudomonadati</taxon>
        <taxon>Bacteroidota</taxon>
        <taxon>Flavobacteriia</taxon>
        <taxon>Flavobacteriales</taxon>
        <taxon>Flavobacteriaceae</taxon>
        <taxon>Flavobacterium</taxon>
    </lineage>
</organism>
<keyword evidence="2" id="KW-0805">Transcription regulation</keyword>
<dbReference type="AlphaFoldDB" id="H8XU65"/>
<dbReference type="GO" id="GO:0006352">
    <property type="term" value="P:DNA-templated transcription initiation"/>
    <property type="evidence" value="ECO:0007669"/>
    <property type="project" value="InterPro"/>
</dbReference>
<dbReference type="Proteomes" id="UP000007599">
    <property type="component" value="Chromosome I"/>
</dbReference>
<dbReference type="STRING" id="1094466.KQS_04340"/>
<comment type="similarity">
    <text evidence="1">Belongs to the sigma-70 factor family. ECF subfamily.</text>
</comment>
<dbReference type="InterPro" id="IPR013325">
    <property type="entry name" value="RNA_pol_sigma_r2"/>
</dbReference>
<dbReference type="Gene3D" id="1.10.1740.10">
    <property type="match status" value="1"/>
</dbReference>
<evidence type="ECO:0000259" key="5">
    <source>
        <dbReference type="Pfam" id="PF04542"/>
    </source>
</evidence>
<dbReference type="GO" id="GO:0016987">
    <property type="term" value="F:sigma factor activity"/>
    <property type="evidence" value="ECO:0007669"/>
    <property type="project" value="UniProtKB-KW"/>
</dbReference>
<dbReference type="NCBIfam" id="TIGR02937">
    <property type="entry name" value="sigma70-ECF"/>
    <property type="match status" value="1"/>
</dbReference>
<dbReference type="HOGENOM" id="CLU_047691_3_2_10"/>